<keyword evidence="10" id="KW-1185">Reference proteome</keyword>
<dbReference type="GO" id="GO:0046872">
    <property type="term" value="F:metal ion binding"/>
    <property type="evidence" value="ECO:0007669"/>
    <property type="project" value="UniProtKB-KW"/>
</dbReference>
<evidence type="ECO:0000256" key="2">
    <source>
        <dbReference type="ARBA" id="ARBA00001946"/>
    </source>
</evidence>
<dbReference type="CDD" id="cd18870">
    <property type="entry name" value="NUDIX_AcylCoAdiphos_Nudt19"/>
    <property type="match status" value="1"/>
</dbReference>
<keyword evidence="6" id="KW-0460">Magnesium</keyword>
<dbReference type="InterPro" id="IPR000086">
    <property type="entry name" value="NUDIX_hydrolase_dom"/>
</dbReference>
<dbReference type="PROSITE" id="PS51462">
    <property type="entry name" value="NUDIX"/>
    <property type="match status" value="1"/>
</dbReference>
<name>A0AAN9Y945_9HEMI</name>
<dbReference type="Proteomes" id="UP001367676">
    <property type="component" value="Unassembled WGS sequence"/>
</dbReference>
<feature type="domain" description="Nudix hydrolase" evidence="8">
    <location>
        <begin position="3"/>
        <end position="217"/>
    </location>
</feature>
<dbReference type="InterPro" id="IPR015797">
    <property type="entry name" value="NUDIX_hydrolase-like_dom_sf"/>
</dbReference>
<dbReference type="SUPFAM" id="SSF55811">
    <property type="entry name" value="Nudix"/>
    <property type="match status" value="1"/>
</dbReference>
<keyword evidence="5" id="KW-0378">Hydrolase</keyword>
<comment type="cofactor">
    <cofactor evidence="2">
        <name>Mg(2+)</name>
        <dbReference type="ChEBI" id="CHEBI:18420"/>
    </cofactor>
</comment>
<dbReference type="EMBL" id="JBBCAQ010000003">
    <property type="protein sequence ID" value="KAK7604758.1"/>
    <property type="molecule type" value="Genomic_DNA"/>
</dbReference>
<comment type="similarity">
    <text evidence="3">Belongs to the Nudix hydrolase family.</text>
</comment>
<organism evidence="9 10">
    <name type="scientific">Parthenolecanium corni</name>
    <dbReference type="NCBI Taxonomy" id="536013"/>
    <lineage>
        <taxon>Eukaryota</taxon>
        <taxon>Metazoa</taxon>
        <taxon>Ecdysozoa</taxon>
        <taxon>Arthropoda</taxon>
        <taxon>Hexapoda</taxon>
        <taxon>Insecta</taxon>
        <taxon>Pterygota</taxon>
        <taxon>Neoptera</taxon>
        <taxon>Paraneoptera</taxon>
        <taxon>Hemiptera</taxon>
        <taxon>Sternorrhyncha</taxon>
        <taxon>Coccoidea</taxon>
        <taxon>Coccidae</taxon>
        <taxon>Parthenolecanium</taxon>
    </lineage>
</organism>
<dbReference type="GO" id="GO:0016818">
    <property type="term" value="F:hydrolase activity, acting on acid anhydrides, in phosphorus-containing anhydrides"/>
    <property type="evidence" value="ECO:0007669"/>
    <property type="project" value="InterPro"/>
</dbReference>
<evidence type="ECO:0000313" key="10">
    <source>
        <dbReference type="Proteomes" id="UP001367676"/>
    </source>
</evidence>
<dbReference type="PANTHER" id="PTHR12318:SF0">
    <property type="entry name" value="ACYL-COENZYME A DIPHOSPHATASE NUDT19"/>
    <property type="match status" value="1"/>
</dbReference>
<evidence type="ECO:0000256" key="4">
    <source>
        <dbReference type="ARBA" id="ARBA00022723"/>
    </source>
</evidence>
<evidence type="ECO:0000256" key="6">
    <source>
        <dbReference type="ARBA" id="ARBA00022842"/>
    </source>
</evidence>
<dbReference type="AlphaFoldDB" id="A0AAN9Y945"/>
<accession>A0AAN9Y945</accession>
<evidence type="ECO:0000259" key="8">
    <source>
        <dbReference type="PROSITE" id="PS51462"/>
    </source>
</evidence>
<evidence type="ECO:0000256" key="1">
    <source>
        <dbReference type="ARBA" id="ARBA00001936"/>
    </source>
</evidence>
<keyword evidence="4" id="KW-0479">Metal-binding</keyword>
<dbReference type="GO" id="GO:0005739">
    <property type="term" value="C:mitochondrion"/>
    <property type="evidence" value="ECO:0007669"/>
    <property type="project" value="TreeGrafter"/>
</dbReference>
<comment type="cofactor">
    <cofactor evidence="1">
        <name>Mn(2+)</name>
        <dbReference type="ChEBI" id="CHEBI:29035"/>
    </cofactor>
</comment>
<protein>
    <recommendedName>
        <fullName evidence="8">Nudix hydrolase domain-containing protein</fullName>
    </recommendedName>
</protein>
<evidence type="ECO:0000256" key="3">
    <source>
        <dbReference type="ARBA" id="ARBA00005582"/>
    </source>
</evidence>
<keyword evidence="7" id="KW-0464">Manganese</keyword>
<dbReference type="InterPro" id="IPR039121">
    <property type="entry name" value="NUDT19"/>
</dbReference>
<evidence type="ECO:0000256" key="5">
    <source>
        <dbReference type="ARBA" id="ARBA00022801"/>
    </source>
</evidence>
<dbReference type="PANTHER" id="PTHR12318">
    <property type="entry name" value="TESTOSTERONE-REGULATED PROTEIN RP2"/>
    <property type="match status" value="1"/>
</dbReference>
<gene>
    <name evidence="9" type="ORF">V9T40_005944</name>
</gene>
<comment type="caution">
    <text evidence="9">The sequence shown here is derived from an EMBL/GenBank/DDBJ whole genome shotgun (WGS) entry which is preliminary data.</text>
</comment>
<sequence length="331" mass="38166">MKKVHLSSSLILVARNASQHCPKILALKRSSQMKNFPKALVFPGGHVDDADEHIDWLSIVPSSERDVNLNILRSEPLPPGRVPKAVSLRITAIREAFEECGILLCKKTESNDSLSLSSADEKVWRKKIHNSASEFLNFCRHHQCFPDVKALFLFSNWITPVNYPKRYNTMFFLTTIDREIDAVADEIETDCVEWRSAKDWVDDIGAFLFPPQIYELIKLEKFRELNDLKKFVHDVDSNGCQQFIPVMVKTTDGKISILPGDDRYEELFDENALNEKEVKCDTLNFRSHVMHRIEFRKLPNSTYERSVLIRNVDPAYYRSIKNIDTSTACKL</sequence>
<evidence type="ECO:0000256" key="7">
    <source>
        <dbReference type="ARBA" id="ARBA00023211"/>
    </source>
</evidence>
<reference evidence="9 10" key="1">
    <citation type="submission" date="2024-03" db="EMBL/GenBank/DDBJ databases">
        <title>Adaptation during the transition from Ophiocordyceps entomopathogen to insect associate is accompanied by gene loss and intensified selection.</title>
        <authorList>
            <person name="Ward C.M."/>
            <person name="Onetto C.A."/>
            <person name="Borneman A.R."/>
        </authorList>
    </citation>
    <scope>NUCLEOTIDE SEQUENCE [LARGE SCALE GENOMIC DNA]</scope>
    <source>
        <strain evidence="9">AWRI1</strain>
        <tissue evidence="9">Single Adult Female</tissue>
    </source>
</reference>
<proteinExistence type="inferred from homology"/>
<evidence type="ECO:0000313" key="9">
    <source>
        <dbReference type="EMBL" id="KAK7604758.1"/>
    </source>
</evidence>
<dbReference type="Gene3D" id="3.90.79.10">
    <property type="entry name" value="Nucleoside Triphosphate Pyrophosphohydrolase"/>
    <property type="match status" value="1"/>
</dbReference>